<organism evidence="1 2">
    <name type="scientific">Anaerosacchariphilus hominis</name>
    <dbReference type="NCBI Taxonomy" id="2763017"/>
    <lineage>
        <taxon>Bacteria</taxon>
        <taxon>Bacillati</taxon>
        <taxon>Bacillota</taxon>
        <taxon>Clostridia</taxon>
        <taxon>Lachnospirales</taxon>
        <taxon>Lachnospiraceae</taxon>
        <taxon>Anaerosacchariphilus</taxon>
    </lineage>
</organism>
<keyword evidence="2" id="KW-1185">Reference proteome</keyword>
<gene>
    <name evidence="1" type="ORF">H8S44_12875</name>
</gene>
<dbReference type="EMBL" id="JACOOR010000007">
    <property type="protein sequence ID" value="MBC5660661.1"/>
    <property type="molecule type" value="Genomic_DNA"/>
</dbReference>
<sequence>MKSVFVILGNGFTIDFLHKYNDFLKNKGKKDIHIDVQNLFRYGEVIGTPWDSRPSFLSYKVCPALWTLGARPHSSVEESNALIEEIISCANMFFDFINDPDQKAKRLSMINSNDDRIYLRAYCELIVYLRQLFSWYDSLIDNTLLQEFALTYTDWGWLSFLRELDLKEYKKIIFVSYNYDVWLERILEVLGMKYGVYGFTNNNDTVIEIIKPHGSISFVPKNHNDMYDINYNIDVDGLKIDELTLQYDSLTKYSTGAIIPPAGDSARLKITSSWADTIRKEAIKKAKELSNENESMVIMCGISYWHVDRREIDELLINLNSDTEFTFINPVPPRDLNAVLSSIFKNYVLQTSSDNIGGIING</sequence>
<evidence type="ECO:0008006" key="3">
    <source>
        <dbReference type="Google" id="ProtNLM"/>
    </source>
</evidence>
<comment type="caution">
    <text evidence="1">The sequence shown here is derived from an EMBL/GenBank/DDBJ whole genome shotgun (WGS) entry which is preliminary data.</text>
</comment>
<proteinExistence type="predicted"/>
<name>A0A923LE66_9FIRM</name>
<protein>
    <recommendedName>
        <fullName evidence="3">SIR2-like domain-containing protein</fullName>
    </recommendedName>
</protein>
<dbReference type="RefSeq" id="WP_186873824.1">
    <property type="nucleotide sequence ID" value="NZ_JACOOR010000007.1"/>
</dbReference>
<accession>A0A923LE66</accession>
<dbReference type="AlphaFoldDB" id="A0A923LE66"/>
<evidence type="ECO:0000313" key="1">
    <source>
        <dbReference type="EMBL" id="MBC5660661.1"/>
    </source>
</evidence>
<dbReference type="Proteomes" id="UP000649345">
    <property type="component" value="Unassembled WGS sequence"/>
</dbReference>
<reference evidence="1" key="1">
    <citation type="submission" date="2020-08" db="EMBL/GenBank/DDBJ databases">
        <title>Genome public.</title>
        <authorList>
            <person name="Liu C."/>
            <person name="Sun Q."/>
        </authorList>
    </citation>
    <scope>NUCLEOTIDE SEQUENCE</scope>
    <source>
        <strain evidence="1">NSJ-68</strain>
    </source>
</reference>
<evidence type="ECO:0000313" key="2">
    <source>
        <dbReference type="Proteomes" id="UP000649345"/>
    </source>
</evidence>